<evidence type="ECO:0000313" key="3">
    <source>
        <dbReference type="EMBL" id="MEM5289496.1"/>
    </source>
</evidence>
<evidence type="ECO:0000259" key="2">
    <source>
        <dbReference type="Pfam" id="PF00589"/>
    </source>
</evidence>
<keyword evidence="4" id="KW-1185">Reference proteome</keyword>
<dbReference type="InterPro" id="IPR013762">
    <property type="entry name" value="Integrase-like_cat_sf"/>
</dbReference>
<evidence type="ECO:0000313" key="4">
    <source>
        <dbReference type="Proteomes" id="UP001494588"/>
    </source>
</evidence>
<dbReference type="InterPro" id="IPR011010">
    <property type="entry name" value="DNA_brk_join_enz"/>
</dbReference>
<name>A0ABU9QJA8_9BURK</name>
<comment type="caution">
    <text evidence="3">The sequence shown here is derived from an EMBL/GenBank/DDBJ whole genome shotgun (WGS) entry which is preliminary data.</text>
</comment>
<accession>A0ABU9QJA8</accession>
<reference evidence="3 4" key="1">
    <citation type="submission" date="2024-01" db="EMBL/GenBank/DDBJ databases">
        <title>The diversity of rhizobia nodulating Mimosa spp. in eleven states of Brazil covering several biomes is determined by host plant, location, and edaphic factors.</title>
        <authorList>
            <person name="Rouws L."/>
            <person name="Barauna A."/>
            <person name="Beukes C."/>
            <person name="De Faria S.M."/>
            <person name="Gross E."/>
            <person name="Dos Reis Junior F.B."/>
            <person name="Simon M."/>
            <person name="Maluk M."/>
            <person name="Odee D.W."/>
            <person name="Kenicer G."/>
            <person name="Young J.P.W."/>
            <person name="Reis V.M."/>
            <person name="Zilli J."/>
            <person name="James E.K."/>
        </authorList>
    </citation>
    <scope>NUCLEOTIDE SEQUENCE [LARGE SCALE GENOMIC DNA]</scope>
    <source>
        <strain evidence="3 4">JPY77</strain>
    </source>
</reference>
<dbReference type="Proteomes" id="UP001494588">
    <property type="component" value="Unassembled WGS sequence"/>
</dbReference>
<dbReference type="RefSeq" id="WP_233472049.1">
    <property type="nucleotide sequence ID" value="NZ_CAJHCS010000028.1"/>
</dbReference>
<gene>
    <name evidence="3" type="ORF">V4C55_27620</name>
</gene>
<dbReference type="SUPFAM" id="SSF56349">
    <property type="entry name" value="DNA breaking-rejoining enzymes"/>
    <property type="match status" value="1"/>
</dbReference>
<dbReference type="InterPro" id="IPR002104">
    <property type="entry name" value="Integrase_catalytic"/>
</dbReference>
<keyword evidence="1" id="KW-0233">DNA recombination</keyword>
<protein>
    <submittedName>
        <fullName evidence="3">Tyrosine-type recombinase/integrase</fullName>
    </submittedName>
</protein>
<dbReference type="Pfam" id="PF00589">
    <property type="entry name" value="Phage_integrase"/>
    <property type="match status" value="1"/>
</dbReference>
<dbReference type="EMBL" id="JAZHGC010000026">
    <property type="protein sequence ID" value="MEM5289496.1"/>
    <property type="molecule type" value="Genomic_DNA"/>
</dbReference>
<evidence type="ECO:0000256" key="1">
    <source>
        <dbReference type="ARBA" id="ARBA00023172"/>
    </source>
</evidence>
<feature type="domain" description="Tyr recombinase" evidence="2">
    <location>
        <begin position="279"/>
        <end position="482"/>
    </location>
</feature>
<sequence>MSAVIIDIRLARSVEAANLDAMPVSATAAENGAFNVISRYGDVSWDFYPFIPQHNIGRASKRINWAIKLPDGSRLTDPQNRVLLESSKAYIWSLFADPVDGRKRPSLLTLCEKTASLVPLLRWMCSMGIRRFEDLAGHTLQYVPVAKLNIDGSPSVPHTVTTKLFILEELYLQRDKLADALHVHPWPDDSALSIAGERRTHAHRLPTTEFIPDDIARLIAEAALQYVRVKGSAILAARDALAEARIDNGGRSGGTLHRYLASVAKAHGFNNVGHVSEEVGQLRTACYICIDMFSGLRDSEMMSLEEDCLSSSKSMDGTIDVLWLHGTIYKTGLRAKKWMVPAVVGEAVAILTRLTSPLRNALYNEEKILLAQAGAITVPASGQRVRRRLDEIQAQKRTLFLCKQSSGGVRTLAGQTINRNLKEFCASLNIRGVDGQFYPLSSHQFRRTYARFIAKAELGDLLTLQHHFGHWSLDMTALYADGAPDEYQADTELLEMVTAEKRVRQTEVMASYLDSDAPIANGAHWLESWRSTVRTAENKEQLIAEYAGTITLNGTGHSWCVGNAKGVGCGGLCVFEAQMCVDCNHGIIGQEHRPVWEGIRDQQLEAMAIGDLGESGKARAQQILVKAEKVLQRLDGEST</sequence>
<organism evidence="3 4">
    <name type="scientific">Paraburkholderia sabiae</name>
    <dbReference type="NCBI Taxonomy" id="273251"/>
    <lineage>
        <taxon>Bacteria</taxon>
        <taxon>Pseudomonadati</taxon>
        <taxon>Pseudomonadota</taxon>
        <taxon>Betaproteobacteria</taxon>
        <taxon>Burkholderiales</taxon>
        <taxon>Burkholderiaceae</taxon>
        <taxon>Paraburkholderia</taxon>
    </lineage>
</organism>
<dbReference type="Gene3D" id="1.10.443.10">
    <property type="entry name" value="Intergrase catalytic core"/>
    <property type="match status" value="1"/>
</dbReference>
<proteinExistence type="predicted"/>